<evidence type="ECO:0000259" key="6">
    <source>
        <dbReference type="Pfam" id="PF00501"/>
    </source>
</evidence>
<reference evidence="7 8" key="1">
    <citation type="submission" date="2020-10" db="EMBL/GenBank/DDBJ databases">
        <title>Sequencing the genomes of 1000 actinobacteria strains.</title>
        <authorList>
            <person name="Klenk H.-P."/>
        </authorList>
    </citation>
    <scope>NUCLEOTIDE SEQUENCE [LARGE SCALE GENOMIC DNA]</scope>
    <source>
        <strain evidence="7 8">DSM 45157</strain>
    </source>
</reference>
<keyword evidence="2 7" id="KW-0436">Ligase</keyword>
<dbReference type="SUPFAM" id="SSF56801">
    <property type="entry name" value="Acetyl-CoA synthetase-like"/>
    <property type="match status" value="1"/>
</dbReference>
<proteinExistence type="inferred from homology"/>
<dbReference type="Pfam" id="PF00501">
    <property type="entry name" value="AMP-binding"/>
    <property type="match status" value="1"/>
</dbReference>
<dbReference type="CDD" id="cd05907">
    <property type="entry name" value="VL_LC_FACS_like"/>
    <property type="match status" value="1"/>
</dbReference>
<sequence>MREYSSPAKAEISDDARLTDTLFARAASEPNAVAARRQEETGSGQWRDVTVEQLHGDIVGYAKALINAGIEQGDRVAIMSRTRYEWTVADYAIWAVGAVTVPIYETSSAEQIEWILSNSGAKAAFVETDDHAERVGAIRDNTPELADLWKFDGGDLEALRATGADVSDEDLERRRTAVGADDLATLIYTSGTTGRPKGCQLTHRNFLFIAHSALEGPAKPIILEHEGTPSTLLFLPLAHVFARFVQVMVVEGKAVLGHFPSTGPDLIDQFSVFKPTFLLAVPRVFEKVFTKAQQKAEGEGKGKIFNAAAETAIEYSKALSRGNVPFTLKLKHGLFKKLVYGKIMARLGGEARYAVSGGSALGSRLGHFFRGAGLTIVEGYGLTETTAPTSVNSPGFNKIGTVGQPMPGTTVRIADDGEILLRGDHIMSGYWQNEKATEDAFEDGFYRTGDLGSLDEDGFLSITGRKKEIIVTAGGKNVAPAVLEDRIRAHALVSQCMVVGDNRKFIAALVTIDPDSFELWKESNNKTGEIADLTEDADLNAAIQGAVDDANKAVSKAEGIKKFKILPHDFTEEGGQMTASLKVKRHVVSKQWSKEIDDIYTG</sequence>
<dbReference type="EMBL" id="JADBDY010000001">
    <property type="protein sequence ID" value="MBE1457361.1"/>
    <property type="molecule type" value="Genomic_DNA"/>
</dbReference>
<comment type="caution">
    <text evidence="7">The sequence shown here is derived from an EMBL/GenBank/DDBJ whole genome shotgun (WGS) entry which is preliminary data.</text>
</comment>
<name>A0ABR9HEM1_9ACTN</name>
<dbReference type="Proteomes" id="UP000598217">
    <property type="component" value="Unassembled WGS sequence"/>
</dbReference>
<keyword evidence="8" id="KW-1185">Reference proteome</keyword>
<dbReference type="RefSeq" id="WP_191273499.1">
    <property type="nucleotide sequence ID" value="NZ_BMXJ01000006.1"/>
</dbReference>
<dbReference type="InterPro" id="IPR020845">
    <property type="entry name" value="AMP-binding_CS"/>
</dbReference>
<dbReference type="Gene3D" id="3.40.50.12780">
    <property type="entry name" value="N-terminal domain of ligase-like"/>
    <property type="match status" value="1"/>
</dbReference>
<keyword evidence="3" id="KW-0276">Fatty acid metabolism</keyword>
<protein>
    <recommendedName>
        <fullName evidence="5">Acyl-CoA synthetase</fullName>
    </recommendedName>
</protein>
<gene>
    <name evidence="7" type="ORF">H4W79_001575</name>
</gene>
<dbReference type="Pfam" id="PF23562">
    <property type="entry name" value="AMP-binding_C_3"/>
    <property type="match status" value="1"/>
</dbReference>
<feature type="domain" description="AMP-dependent synthetase/ligase" evidence="6">
    <location>
        <begin position="24"/>
        <end position="431"/>
    </location>
</feature>
<evidence type="ECO:0000256" key="2">
    <source>
        <dbReference type="ARBA" id="ARBA00022598"/>
    </source>
</evidence>
<dbReference type="InterPro" id="IPR042099">
    <property type="entry name" value="ANL_N_sf"/>
</dbReference>
<organism evidence="7 8">
    <name type="scientific">Nocardiopsis terrae</name>
    <dbReference type="NCBI Taxonomy" id="372655"/>
    <lineage>
        <taxon>Bacteria</taxon>
        <taxon>Bacillati</taxon>
        <taxon>Actinomycetota</taxon>
        <taxon>Actinomycetes</taxon>
        <taxon>Streptosporangiales</taxon>
        <taxon>Nocardiopsidaceae</taxon>
        <taxon>Nocardiopsis</taxon>
    </lineage>
</organism>
<evidence type="ECO:0000256" key="3">
    <source>
        <dbReference type="ARBA" id="ARBA00022832"/>
    </source>
</evidence>
<comment type="similarity">
    <text evidence="1">Belongs to the ATP-dependent AMP-binding enzyme family.</text>
</comment>
<dbReference type="PANTHER" id="PTHR43272">
    <property type="entry name" value="LONG-CHAIN-FATTY-ACID--COA LIGASE"/>
    <property type="match status" value="1"/>
</dbReference>
<evidence type="ECO:0000313" key="8">
    <source>
        <dbReference type="Proteomes" id="UP000598217"/>
    </source>
</evidence>
<dbReference type="PANTHER" id="PTHR43272:SF32">
    <property type="entry name" value="AMP-DEPENDENT SYNTHETASE_LIGASE DOMAIN-CONTAINING PROTEIN"/>
    <property type="match status" value="1"/>
</dbReference>
<evidence type="ECO:0000313" key="7">
    <source>
        <dbReference type="EMBL" id="MBE1457361.1"/>
    </source>
</evidence>
<evidence type="ECO:0000256" key="5">
    <source>
        <dbReference type="ARBA" id="ARBA00032875"/>
    </source>
</evidence>
<evidence type="ECO:0000256" key="1">
    <source>
        <dbReference type="ARBA" id="ARBA00006432"/>
    </source>
</evidence>
<accession>A0ABR9HEM1</accession>
<dbReference type="PROSITE" id="PS00455">
    <property type="entry name" value="AMP_BINDING"/>
    <property type="match status" value="1"/>
</dbReference>
<keyword evidence="4" id="KW-0443">Lipid metabolism</keyword>
<dbReference type="InterPro" id="IPR000873">
    <property type="entry name" value="AMP-dep_synth/lig_dom"/>
</dbReference>
<evidence type="ECO:0000256" key="4">
    <source>
        <dbReference type="ARBA" id="ARBA00023098"/>
    </source>
</evidence>
<dbReference type="GO" id="GO:0004467">
    <property type="term" value="F:long-chain fatty acid-CoA ligase activity"/>
    <property type="evidence" value="ECO:0007669"/>
    <property type="project" value="UniProtKB-EC"/>
</dbReference>